<evidence type="ECO:0000313" key="1">
    <source>
        <dbReference type="EMBL" id="GAG48395.1"/>
    </source>
</evidence>
<sequence>FIERTGSAIVYSVTIPRTAENRETAEAWVSFLLSPEGRKIMEDNGQSVITPAIVDHFDKLPERLKQYCREEP</sequence>
<gene>
    <name evidence="1" type="ORF">S01H1_77027</name>
</gene>
<proteinExistence type="predicted"/>
<dbReference type="Pfam" id="PF13531">
    <property type="entry name" value="SBP_bac_11"/>
    <property type="match status" value="1"/>
</dbReference>
<feature type="non-terminal residue" evidence="1">
    <location>
        <position position="1"/>
    </location>
</feature>
<protein>
    <submittedName>
        <fullName evidence="1">Uncharacterized protein</fullName>
    </submittedName>
</protein>
<reference evidence="1" key="1">
    <citation type="journal article" date="2014" name="Front. Microbiol.">
        <title>High frequency of phylogenetically diverse reductive dehalogenase-homologous genes in deep subseafloor sedimentary metagenomes.</title>
        <authorList>
            <person name="Kawai M."/>
            <person name="Futagami T."/>
            <person name="Toyoda A."/>
            <person name="Takaki Y."/>
            <person name="Nishi S."/>
            <person name="Hori S."/>
            <person name="Arai W."/>
            <person name="Tsubouchi T."/>
            <person name="Morono Y."/>
            <person name="Uchiyama I."/>
            <person name="Ito T."/>
            <person name="Fujiyama A."/>
            <person name="Inagaki F."/>
            <person name="Takami H."/>
        </authorList>
    </citation>
    <scope>NUCLEOTIDE SEQUENCE</scope>
    <source>
        <strain evidence="1">Expedition CK06-06</strain>
    </source>
</reference>
<dbReference type="EMBL" id="BARS01051752">
    <property type="protein sequence ID" value="GAG48395.1"/>
    <property type="molecule type" value="Genomic_DNA"/>
</dbReference>
<name>X0XYF8_9ZZZZ</name>
<organism evidence="1">
    <name type="scientific">marine sediment metagenome</name>
    <dbReference type="NCBI Taxonomy" id="412755"/>
    <lineage>
        <taxon>unclassified sequences</taxon>
        <taxon>metagenomes</taxon>
        <taxon>ecological metagenomes</taxon>
    </lineage>
</organism>
<accession>X0XYF8</accession>
<dbReference type="SUPFAM" id="SSF53850">
    <property type="entry name" value="Periplasmic binding protein-like II"/>
    <property type="match status" value="1"/>
</dbReference>
<dbReference type="Gene3D" id="3.40.190.10">
    <property type="entry name" value="Periplasmic binding protein-like II"/>
    <property type="match status" value="1"/>
</dbReference>
<comment type="caution">
    <text evidence="1">The sequence shown here is derived from an EMBL/GenBank/DDBJ whole genome shotgun (WGS) entry which is preliminary data.</text>
</comment>
<dbReference type="AlphaFoldDB" id="X0XYF8"/>